<dbReference type="VEuPathDB" id="TrichDB:TRFO_32798"/>
<dbReference type="GeneID" id="94843402"/>
<name>A0A1J4JSI3_9EUKA</name>
<keyword evidence="2" id="KW-1185">Reference proteome</keyword>
<evidence type="ECO:0000313" key="1">
    <source>
        <dbReference type="EMBL" id="OHT00486.1"/>
    </source>
</evidence>
<gene>
    <name evidence="1" type="ORF">TRFO_32798</name>
</gene>
<dbReference type="Proteomes" id="UP000179807">
    <property type="component" value="Unassembled WGS sequence"/>
</dbReference>
<reference evidence="1" key="1">
    <citation type="submission" date="2016-10" db="EMBL/GenBank/DDBJ databases">
        <authorList>
            <person name="Benchimol M."/>
            <person name="Almeida L.G."/>
            <person name="Vasconcelos A.T."/>
            <person name="Perreira-Neves A."/>
            <person name="Rosa I.A."/>
            <person name="Tasca T."/>
            <person name="Bogo M.R."/>
            <person name="de Souza W."/>
        </authorList>
    </citation>
    <scope>NUCLEOTIDE SEQUENCE [LARGE SCALE GENOMIC DNA]</scope>
    <source>
        <strain evidence="1">K</strain>
    </source>
</reference>
<organism evidence="1 2">
    <name type="scientific">Tritrichomonas foetus</name>
    <dbReference type="NCBI Taxonomy" id="1144522"/>
    <lineage>
        <taxon>Eukaryota</taxon>
        <taxon>Metamonada</taxon>
        <taxon>Parabasalia</taxon>
        <taxon>Tritrichomonadida</taxon>
        <taxon>Tritrichomonadidae</taxon>
        <taxon>Tritrichomonas</taxon>
    </lineage>
</organism>
<dbReference type="AlphaFoldDB" id="A0A1J4JSI3"/>
<evidence type="ECO:0000313" key="2">
    <source>
        <dbReference type="Proteomes" id="UP000179807"/>
    </source>
</evidence>
<proteinExistence type="predicted"/>
<protein>
    <submittedName>
        <fullName evidence="1">Uncharacterized protein</fullName>
    </submittedName>
</protein>
<comment type="caution">
    <text evidence="1">The sequence shown here is derived from an EMBL/GenBank/DDBJ whole genome shotgun (WGS) entry which is preliminary data.</text>
</comment>
<accession>A0A1J4JSI3</accession>
<dbReference type="EMBL" id="MLAK01000952">
    <property type="protein sequence ID" value="OHT00486.1"/>
    <property type="molecule type" value="Genomic_DNA"/>
</dbReference>
<dbReference type="RefSeq" id="XP_068353622.1">
    <property type="nucleotide sequence ID" value="XM_068508698.1"/>
</dbReference>
<sequence>MEKRKILTDEEAYRILLKLHYVKKPNKLQKVLQRINTIDYNFPLPYPVKKVFKKDPACLLLLNKFISPKYHYHTTDKKIISKEIFFKSTVDKLNVVYNRSPTPKIFDSFICHLIRFFEDSSNYSKLHHFITLITKSQEEVKFLLSFTDKNILYDPYEQSKYDFPEYSETRDDYLTFMHLIGIDTSAIDDRYTYKQPKEEKSLEPFFKIKEDFMDLNTLPTISKSYKDPSFYMTIDQISGSTPFYDCIINHRYFSTIAENIVASEKAKINYDAQSTLPCASKGTEKLHDREYNIEMFQTAYFHLKQNKFSWRVQRVMEILYDQIYEKAIKRRINKGNANGLLMKRVIEGLINLKINWYHSLRYVFINYCESTLRVFPHPEYVELSIANLENFHWRNSSSITKTLYEFSKMIREAHTNGITKEISMNDHNINLLTLFSQYYKTFIRYFFYPVYTQPPFHYMDSSIGWKAIYGNRMKEVISLNGIKEPEEYEQMSNSETTRKFLVKSISAIFENSSSTVSPKNVKVTFVKMGDAVATRVLQDKGPVRGNKRSTFSKNAYIMFE</sequence>